<protein>
    <submittedName>
        <fullName evidence="6">Sulfatase-like hydrolase/transferase</fullName>
    </submittedName>
</protein>
<dbReference type="EMBL" id="JAKGAS010000004">
    <property type="protein sequence ID" value="MCF2948480.1"/>
    <property type="molecule type" value="Genomic_DNA"/>
</dbReference>
<dbReference type="InterPro" id="IPR000917">
    <property type="entry name" value="Sulfatase_N"/>
</dbReference>
<evidence type="ECO:0000256" key="4">
    <source>
        <dbReference type="ARBA" id="ARBA00022837"/>
    </source>
</evidence>
<dbReference type="InterPro" id="IPR050738">
    <property type="entry name" value="Sulfatase"/>
</dbReference>
<dbReference type="PANTHER" id="PTHR42693:SF53">
    <property type="entry name" value="ENDO-4-O-SULFATASE"/>
    <property type="match status" value="1"/>
</dbReference>
<evidence type="ECO:0000256" key="3">
    <source>
        <dbReference type="ARBA" id="ARBA00022801"/>
    </source>
</evidence>
<evidence type="ECO:0000256" key="1">
    <source>
        <dbReference type="ARBA" id="ARBA00008779"/>
    </source>
</evidence>
<dbReference type="Gene3D" id="3.40.720.10">
    <property type="entry name" value="Alkaline Phosphatase, subunit A"/>
    <property type="match status" value="1"/>
</dbReference>
<proteinExistence type="inferred from homology"/>
<dbReference type="PROSITE" id="PS00523">
    <property type="entry name" value="SULFATASE_1"/>
    <property type="match status" value="1"/>
</dbReference>
<gene>
    <name evidence="6" type="ORF">L0668_10215</name>
</gene>
<dbReference type="InterPro" id="IPR024607">
    <property type="entry name" value="Sulfatase_CS"/>
</dbReference>
<evidence type="ECO:0000313" key="6">
    <source>
        <dbReference type="EMBL" id="MCF2948480.1"/>
    </source>
</evidence>
<comment type="caution">
    <text evidence="6">The sequence shown here is derived from an EMBL/GenBank/DDBJ whole genome shotgun (WGS) entry which is preliminary data.</text>
</comment>
<dbReference type="Proteomes" id="UP001521137">
    <property type="component" value="Unassembled WGS sequence"/>
</dbReference>
<dbReference type="InterPro" id="IPR017850">
    <property type="entry name" value="Alkaline_phosphatase_core_sf"/>
</dbReference>
<evidence type="ECO:0000313" key="7">
    <source>
        <dbReference type="Proteomes" id="UP001521137"/>
    </source>
</evidence>
<name>A0ABS9D7Y8_9ALTE</name>
<feature type="domain" description="Sulfatase N-terminal" evidence="5">
    <location>
        <begin position="42"/>
        <end position="103"/>
    </location>
</feature>
<accession>A0ABS9D7Y8</accession>
<keyword evidence="4" id="KW-0106">Calcium</keyword>
<dbReference type="Pfam" id="PF00884">
    <property type="entry name" value="Sulfatase"/>
    <property type="match status" value="1"/>
</dbReference>
<keyword evidence="2" id="KW-0479">Metal-binding</keyword>
<reference evidence="6 7" key="1">
    <citation type="submission" date="2022-01" db="EMBL/GenBank/DDBJ databases">
        <title>Paraglaciecola sp. G1-23.</title>
        <authorList>
            <person name="Jin M.S."/>
            <person name="Han D.M."/>
            <person name="Kim H.M."/>
            <person name="Jeon C.O."/>
        </authorList>
    </citation>
    <scope>NUCLEOTIDE SEQUENCE [LARGE SCALE GENOMIC DNA]</scope>
    <source>
        <strain evidence="6 7">G1-23</strain>
    </source>
</reference>
<dbReference type="SUPFAM" id="SSF53649">
    <property type="entry name" value="Alkaline phosphatase-like"/>
    <property type="match status" value="1"/>
</dbReference>
<keyword evidence="3" id="KW-0378">Hydrolase</keyword>
<organism evidence="6 7">
    <name type="scientific">Paraglaciecola algarum</name>
    <dbReference type="NCBI Taxonomy" id="3050085"/>
    <lineage>
        <taxon>Bacteria</taxon>
        <taxon>Pseudomonadati</taxon>
        <taxon>Pseudomonadota</taxon>
        <taxon>Gammaproteobacteria</taxon>
        <taxon>Alteromonadales</taxon>
        <taxon>Alteromonadaceae</taxon>
        <taxon>Paraglaciecola</taxon>
    </lineage>
</organism>
<evidence type="ECO:0000256" key="2">
    <source>
        <dbReference type="ARBA" id="ARBA00022723"/>
    </source>
</evidence>
<dbReference type="RefSeq" id="WP_235312280.1">
    <property type="nucleotide sequence ID" value="NZ_JAKGAS010000004.1"/>
</dbReference>
<sequence length="119" mass="13274">MKHKFIKSVLGQSLLILLTFFINGLVTVSWADSSGLTNNKQPNIIFVLTDDQRYDELGFMNPVIDTPNMDKMATEGAHFKNAFVTTALCSPSRASILTGRYSTWVKTMSSYNCETKSVI</sequence>
<dbReference type="PANTHER" id="PTHR42693">
    <property type="entry name" value="ARYLSULFATASE FAMILY MEMBER"/>
    <property type="match status" value="1"/>
</dbReference>
<evidence type="ECO:0000259" key="5">
    <source>
        <dbReference type="Pfam" id="PF00884"/>
    </source>
</evidence>
<keyword evidence="7" id="KW-1185">Reference proteome</keyword>
<comment type="similarity">
    <text evidence="1">Belongs to the sulfatase family.</text>
</comment>